<dbReference type="Gene3D" id="1.10.357.10">
    <property type="entry name" value="Tetracycline Repressor, domain 2"/>
    <property type="match status" value="1"/>
</dbReference>
<evidence type="ECO:0000313" key="4">
    <source>
        <dbReference type="EMBL" id="KLV04766.1"/>
    </source>
</evidence>
<name>A0A0J1GYQ4_9GAMM</name>
<dbReference type="Pfam" id="PF00440">
    <property type="entry name" value="TetR_N"/>
    <property type="match status" value="1"/>
</dbReference>
<dbReference type="InterPro" id="IPR050624">
    <property type="entry name" value="HTH-type_Tx_Regulator"/>
</dbReference>
<dbReference type="EMBL" id="LDOT01000020">
    <property type="protein sequence ID" value="KLV04766.1"/>
    <property type="molecule type" value="Genomic_DNA"/>
</dbReference>
<evidence type="ECO:0000256" key="1">
    <source>
        <dbReference type="ARBA" id="ARBA00023125"/>
    </source>
</evidence>
<organism evidence="4 5">
    <name type="scientific">Photobacterium aquae</name>
    <dbReference type="NCBI Taxonomy" id="1195763"/>
    <lineage>
        <taxon>Bacteria</taxon>
        <taxon>Pseudomonadati</taxon>
        <taxon>Pseudomonadota</taxon>
        <taxon>Gammaproteobacteria</taxon>
        <taxon>Vibrionales</taxon>
        <taxon>Vibrionaceae</taxon>
        <taxon>Photobacterium</taxon>
    </lineage>
</organism>
<feature type="DNA-binding region" description="H-T-H motif" evidence="2">
    <location>
        <begin position="24"/>
        <end position="43"/>
    </location>
</feature>
<feature type="domain" description="HTH tetR-type" evidence="3">
    <location>
        <begin position="1"/>
        <end position="61"/>
    </location>
</feature>
<dbReference type="RefSeq" id="WP_047879440.1">
    <property type="nucleotide sequence ID" value="NZ_LDOT01000020.1"/>
</dbReference>
<gene>
    <name evidence="4" type="ORF">ABT56_13665</name>
</gene>
<dbReference type="STRING" id="1195763.ABT56_13665"/>
<dbReference type="InterPro" id="IPR009057">
    <property type="entry name" value="Homeodomain-like_sf"/>
</dbReference>
<accession>A0A0J1GYQ4</accession>
<dbReference type="PANTHER" id="PTHR43479">
    <property type="entry name" value="ACREF/ENVCD OPERON REPRESSOR-RELATED"/>
    <property type="match status" value="1"/>
</dbReference>
<keyword evidence="5" id="KW-1185">Reference proteome</keyword>
<protein>
    <submittedName>
        <fullName evidence="4">TetR family transcriptional regulator</fullName>
    </submittedName>
</protein>
<proteinExistence type="predicted"/>
<dbReference type="GO" id="GO:0003677">
    <property type="term" value="F:DNA binding"/>
    <property type="evidence" value="ECO:0007669"/>
    <property type="project" value="UniProtKB-UniRule"/>
</dbReference>
<dbReference type="SUPFAM" id="SSF46689">
    <property type="entry name" value="Homeodomain-like"/>
    <property type="match status" value="1"/>
</dbReference>
<evidence type="ECO:0000259" key="3">
    <source>
        <dbReference type="PROSITE" id="PS50977"/>
    </source>
</evidence>
<dbReference type="PATRIC" id="fig|1195763.3.peg.2896"/>
<evidence type="ECO:0000256" key="2">
    <source>
        <dbReference type="PROSITE-ProRule" id="PRU00335"/>
    </source>
</evidence>
<dbReference type="OrthoDB" id="5816932at2"/>
<dbReference type="InterPro" id="IPR001647">
    <property type="entry name" value="HTH_TetR"/>
</dbReference>
<dbReference type="PRINTS" id="PR00455">
    <property type="entry name" value="HTHTETR"/>
</dbReference>
<evidence type="ECO:0000313" key="5">
    <source>
        <dbReference type="Proteomes" id="UP000036097"/>
    </source>
</evidence>
<sequence>MSKKNQIIQSAIELFATHGYENTSISSICTHAEVSKGAVFHHFSNKDELLRAVFIHMAEVINEVENDIAPQNEGLPALERLVNLLEQIFLTMAMTERHLSYQFEFQLLSQPTTRAILKDLIDDRYQKMLDQFQSILQEIPTANGVVDSHMLIAEIDGIALNYVFYKNDYPIETIKNRFINKYLLLLGFEKRK</sequence>
<dbReference type="InterPro" id="IPR023772">
    <property type="entry name" value="DNA-bd_HTH_TetR-type_CS"/>
</dbReference>
<keyword evidence="1 2" id="KW-0238">DNA-binding</keyword>
<dbReference type="PANTHER" id="PTHR43479:SF11">
    <property type="entry name" value="ACREF_ENVCD OPERON REPRESSOR-RELATED"/>
    <property type="match status" value="1"/>
</dbReference>
<dbReference type="PROSITE" id="PS01081">
    <property type="entry name" value="HTH_TETR_1"/>
    <property type="match status" value="1"/>
</dbReference>
<reference evidence="4 5" key="1">
    <citation type="submission" date="2015-05" db="EMBL/GenBank/DDBJ databases">
        <title>Photobacterium galathea sp. nov.</title>
        <authorList>
            <person name="Machado H."/>
            <person name="Gram L."/>
        </authorList>
    </citation>
    <scope>NUCLEOTIDE SEQUENCE [LARGE SCALE GENOMIC DNA]</scope>
    <source>
        <strain evidence="4 5">CGMCC 1.12159</strain>
    </source>
</reference>
<dbReference type="Proteomes" id="UP000036097">
    <property type="component" value="Unassembled WGS sequence"/>
</dbReference>
<dbReference type="PROSITE" id="PS50977">
    <property type="entry name" value="HTH_TETR_2"/>
    <property type="match status" value="1"/>
</dbReference>
<dbReference type="AlphaFoldDB" id="A0A0J1GYQ4"/>
<comment type="caution">
    <text evidence="4">The sequence shown here is derived from an EMBL/GenBank/DDBJ whole genome shotgun (WGS) entry which is preliminary data.</text>
</comment>